<evidence type="ECO:0000259" key="3">
    <source>
        <dbReference type="PROSITE" id="PS51781"/>
    </source>
</evidence>
<keyword evidence="5" id="KW-1185">Reference proteome</keyword>
<organism evidence="4 5">
    <name type="scientific">Roseomonas indoligenes</name>
    <dbReference type="NCBI Taxonomy" id="2820811"/>
    <lineage>
        <taxon>Bacteria</taxon>
        <taxon>Pseudomonadati</taxon>
        <taxon>Pseudomonadota</taxon>
        <taxon>Alphaproteobacteria</taxon>
        <taxon>Acetobacterales</taxon>
        <taxon>Roseomonadaceae</taxon>
        <taxon>Roseomonas</taxon>
    </lineage>
</organism>
<evidence type="ECO:0000313" key="4">
    <source>
        <dbReference type="EMBL" id="MBP0493490.1"/>
    </source>
</evidence>
<keyword evidence="2" id="KW-0732">Signal</keyword>
<protein>
    <submittedName>
        <fullName evidence="4">SH3 domain-containing protein</fullName>
    </submittedName>
</protein>
<feature type="domain" description="SH3b" evidence="3">
    <location>
        <begin position="16"/>
        <end position="84"/>
    </location>
</feature>
<dbReference type="AlphaFoldDB" id="A0A940N1G0"/>
<dbReference type="PROSITE" id="PS51781">
    <property type="entry name" value="SH3B"/>
    <property type="match status" value="1"/>
</dbReference>
<feature type="compositionally biased region" description="Basic and acidic residues" evidence="1">
    <location>
        <begin position="228"/>
        <end position="239"/>
    </location>
</feature>
<evidence type="ECO:0000256" key="1">
    <source>
        <dbReference type="SAM" id="MobiDB-lite"/>
    </source>
</evidence>
<dbReference type="SMART" id="SM00287">
    <property type="entry name" value="SH3b"/>
    <property type="match status" value="1"/>
</dbReference>
<name>A0A940N1G0_9PROT</name>
<feature type="compositionally biased region" description="Basic and acidic residues" evidence="1">
    <location>
        <begin position="163"/>
        <end position="220"/>
    </location>
</feature>
<reference evidence="4" key="1">
    <citation type="submission" date="2021-03" db="EMBL/GenBank/DDBJ databases">
        <authorList>
            <person name="So Y."/>
        </authorList>
    </citation>
    <scope>NUCLEOTIDE SEQUENCE</scope>
    <source>
        <strain evidence="4">SG15</strain>
    </source>
</reference>
<comment type="caution">
    <text evidence="4">The sequence shown here is derived from an EMBL/GenBank/DDBJ whole genome shotgun (WGS) entry which is preliminary data.</text>
</comment>
<gene>
    <name evidence="4" type="ORF">J5Y10_11950</name>
</gene>
<feature type="chain" id="PRO_5037083219" evidence="2">
    <location>
        <begin position="22"/>
        <end position="239"/>
    </location>
</feature>
<evidence type="ECO:0000313" key="5">
    <source>
        <dbReference type="Proteomes" id="UP000677537"/>
    </source>
</evidence>
<evidence type="ECO:0000256" key="2">
    <source>
        <dbReference type="SAM" id="SignalP"/>
    </source>
</evidence>
<accession>A0A940N1G0</accession>
<sequence>MRHALIPAAALLLGLANPASAAPGFATGSVNLRAGPGTTYPKVVVVPSGAGVEIFGCLEGYSWCDVGFGSVRGWVSSNYLQYTYEARRVPLPRYAPQSGVPIVTFSFGDYWRDNYRGRSWYTERDRWGGPPPPRAAYGRAPGPGPDWRPDWREGRPGGPGPRGDWRDDRPGRPADWRDDRGGPRDDRGPGGRDFERRGPEGRGPEGRGFEGRGPEGRGPEGRGPGGRGPDDRGPPGRPD</sequence>
<dbReference type="Gene3D" id="2.30.30.40">
    <property type="entry name" value="SH3 Domains"/>
    <property type="match status" value="1"/>
</dbReference>
<dbReference type="Proteomes" id="UP000677537">
    <property type="component" value="Unassembled WGS sequence"/>
</dbReference>
<dbReference type="EMBL" id="JAGIZA010000006">
    <property type="protein sequence ID" value="MBP0493490.1"/>
    <property type="molecule type" value="Genomic_DNA"/>
</dbReference>
<dbReference type="InterPro" id="IPR003646">
    <property type="entry name" value="SH3-like_bac-type"/>
</dbReference>
<dbReference type="Pfam" id="PF08239">
    <property type="entry name" value="SH3_3"/>
    <property type="match status" value="1"/>
</dbReference>
<feature type="region of interest" description="Disordered" evidence="1">
    <location>
        <begin position="121"/>
        <end position="239"/>
    </location>
</feature>
<proteinExistence type="predicted"/>
<feature type="signal peptide" evidence="2">
    <location>
        <begin position="1"/>
        <end position="21"/>
    </location>
</feature>
<dbReference type="RefSeq" id="WP_209373844.1">
    <property type="nucleotide sequence ID" value="NZ_JAGIZA010000006.1"/>
</dbReference>